<dbReference type="InterPro" id="IPR011701">
    <property type="entry name" value="MFS"/>
</dbReference>
<reference evidence="8 9" key="1">
    <citation type="submission" date="2023-01" db="EMBL/GenBank/DDBJ databases">
        <title>Analysis of 21 Apiospora genomes using comparative genomics revels a genus with tremendous synthesis potential of carbohydrate active enzymes and secondary metabolites.</title>
        <authorList>
            <person name="Sorensen T."/>
        </authorList>
    </citation>
    <scope>NUCLEOTIDE SEQUENCE [LARGE SCALE GENOMIC DNA]</scope>
    <source>
        <strain evidence="8 9">CBS 117206</strain>
    </source>
</reference>
<evidence type="ECO:0000313" key="9">
    <source>
        <dbReference type="Proteomes" id="UP001392437"/>
    </source>
</evidence>
<name>A0AAW0QT06_9PEZI</name>
<feature type="domain" description="Major facilitator superfamily (MFS) profile" evidence="7">
    <location>
        <begin position="69"/>
        <end position="556"/>
    </location>
</feature>
<dbReference type="AlphaFoldDB" id="A0AAW0QT06"/>
<feature type="transmembrane region" description="Helical" evidence="6">
    <location>
        <begin position="161"/>
        <end position="183"/>
    </location>
</feature>
<feature type="region of interest" description="Disordered" evidence="5">
    <location>
        <begin position="38"/>
        <end position="57"/>
    </location>
</feature>
<dbReference type="Proteomes" id="UP001392437">
    <property type="component" value="Unassembled WGS sequence"/>
</dbReference>
<feature type="transmembrane region" description="Helical" evidence="6">
    <location>
        <begin position="410"/>
        <end position="432"/>
    </location>
</feature>
<dbReference type="Gene3D" id="1.20.1250.20">
    <property type="entry name" value="MFS general substrate transporter like domains"/>
    <property type="match status" value="2"/>
</dbReference>
<dbReference type="InterPro" id="IPR036259">
    <property type="entry name" value="MFS_trans_sf"/>
</dbReference>
<dbReference type="PROSITE" id="PS50850">
    <property type="entry name" value="MFS"/>
    <property type="match status" value="1"/>
</dbReference>
<organism evidence="8 9">
    <name type="scientific">Apiospora kogelbergensis</name>
    <dbReference type="NCBI Taxonomy" id="1337665"/>
    <lineage>
        <taxon>Eukaryota</taxon>
        <taxon>Fungi</taxon>
        <taxon>Dikarya</taxon>
        <taxon>Ascomycota</taxon>
        <taxon>Pezizomycotina</taxon>
        <taxon>Sordariomycetes</taxon>
        <taxon>Xylariomycetidae</taxon>
        <taxon>Amphisphaeriales</taxon>
        <taxon>Apiosporaceae</taxon>
        <taxon>Apiospora</taxon>
    </lineage>
</organism>
<proteinExistence type="predicted"/>
<feature type="transmembrane region" description="Helical" evidence="6">
    <location>
        <begin position="267"/>
        <end position="284"/>
    </location>
</feature>
<evidence type="ECO:0000256" key="4">
    <source>
        <dbReference type="ARBA" id="ARBA00023136"/>
    </source>
</evidence>
<sequence>MSSIELAPLADRGVPASGTAEADVISIPAVAITQKEAPTSVPVMSPSTSGMDDTTAPTDKVSKVRGITVIATLAGISFLNTMGSGILVSATPQIARDVGLQRGLELWPAAVYALAAGCLLLIFGALADGVTGAKPMWVTGSYLFCAFTVALGFARTGPQVIALRTLLGASIAMCLPTAVGLITLTFPQKGTWRNVAFAMNGMGQPLGFALGLVLGGIFTDTIGWRWAYYMMAGINFCLSTASIWSLPNKPVHQSEKPLMARLAEIDWVGAVMLSAALGLLMYVLAMTTSSYLSIGYAQNAALLAVSLALIIAFPLWMHWQTLKGRPALIPNRLWRNATFTSVCISVFFCWAALNGLEYFTTLYFQEIEGLSALQSSIRFIPHPILGALTNVATAYLISRVKVQTLTTVSALITMVAPILMATIGVGENYWFAPFWALLLSPMNPDGNALFLSGSQSQNGIADMLAVLFTASNLVISEAFPPELQSLAGGVFNEVAQFGNSVGLAVTAAIAASVTEHSQSGDNKAALMEGYRAAFWTIFAATGLVVLISYFGFRKGGTVGKKND</sequence>
<dbReference type="PANTHER" id="PTHR42718">
    <property type="entry name" value="MAJOR FACILITATOR SUPERFAMILY MULTIDRUG TRANSPORTER MFSC"/>
    <property type="match status" value="1"/>
</dbReference>
<dbReference type="InterPro" id="IPR020846">
    <property type="entry name" value="MFS_dom"/>
</dbReference>
<feature type="transmembrane region" description="Helical" evidence="6">
    <location>
        <begin position="67"/>
        <end position="89"/>
    </location>
</feature>
<dbReference type="GO" id="GO:0022857">
    <property type="term" value="F:transmembrane transporter activity"/>
    <property type="evidence" value="ECO:0007669"/>
    <property type="project" value="InterPro"/>
</dbReference>
<comment type="caution">
    <text evidence="8">The sequence shown here is derived from an EMBL/GenBank/DDBJ whole genome shotgun (WGS) entry which is preliminary data.</text>
</comment>
<feature type="compositionally biased region" description="Low complexity" evidence="5">
    <location>
        <begin position="38"/>
        <end position="49"/>
    </location>
</feature>
<accession>A0AAW0QT06</accession>
<feature type="transmembrane region" description="Helical" evidence="6">
    <location>
        <begin position="137"/>
        <end position="155"/>
    </location>
</feature>
<dbReference type="Pfam" id="PF07690">
    <property type="entry name" value="MFS_1"/>
    <property type="match status" value="1"/>
</dbReference>
<feature type="transmembrane region" description="Helical" evidence="6">
    <location>
        <begin position="109"/>
        <end position="130"/>
    </location>
</feature>
<evidence type="ECO:0000313" key="8">
    <source>
        <dbReference type="EMBL" id="KAK8105561.1"/>
    </source>
</evidence>
<gene>
    <name evidence="8" type="ORF">PG999_008920</name>
</gene>
<evidence type="ECO:0000256" key="2">
    <source>
        <dbReference type="ARBA" id="ARBA00022692"/>
    </source>
</evidence>
<feature type="transmembrane region" description="Helical" evidence="6">
    <location>
        <begin position="379"/>
        <end position="398"/>
    </location>
</feature>
<evidence type="ECO:0000256" key="5">
    <source>
        <dbReference type="SAM" id="MobiDB-lite"/>
    </source>
</evidence>
<comment type="subcellular location">
    <subcellularLocation>
        <location evidence="1">Membrane</location>
        <topology evidence="1">Multi-pass membrane protein</topology>
    </subcellularLocation>
</comment>
<keyword evidence="4 6" id="KW-0472">Membrane</keyword>
<evidence type="ECO:0000259" key="7">
    <source>
        <dbReference type="PROSITE" id="PS50850"/>
    </source>
</evidence>
<feature type="transmembrane region" description="Helical" evidence="6">
    <location>
        <begin position="337"/>
        <end position="359"/>
    </location>
</feature>
<feature type="transmembrane region" description="Helical" evidence="6">
    <location>
        <begin position="296"/>
        <end position="316"/>
    </location>
</feature>
<dbReference type="GO" id="GO:0016020">
    <property type="term" value="C:membrane"/>
    <property type="evidence" value="ECO:0007669"/>
    <property type="project" value="UniProtKB-SubCell"/>
</dbReference>
<feature type="transmembrane region" description="Helical" evidence="6">
    <location>
        <begin position="532"/>
        <end position="552"/>
    </location>
</feature>
<protein>
    <submittedName>
        <fullName evidence="8">Major facilitator superfamily domain-containing protein</fullName>
    </submittedName>
</protein>
<evidence type="ECO:0000256" key="3">
    <source>
        <dbReference type="ARBA" id="ARBA00022989"/>
    </source>
</evidence>
<dbReference type="PANTHER" id="PTHR42718:SF10">
    <property type="entry name" value="TRANSPORTER, PUTATIVE (AFU_ORTHOLOGUE AFUA_8G06760)-RELATED"/>
    <property type="match status" value="1"/>
</dbReference>
<dbReference type="SUPFAM" id="SSF103473">
    <property type="entry name" value="MFS general substrate transporter"/>
    <property type="match status" value="1"/>
</dbReference>
<keyword evidence="3 6" id="KW-1133">Transmembrane helix</keyword>
<keyword evidence="2 6" id="KW-0812">Transmembrane</keyword>
<evidence type="ECO:0000256" key="6">
    <source>
        <dbReference type="SAM" id="Phobius"/>
    </source>
</evidence>
<dbReference type="EMBL" id="JAQQWP010000008">
    <property type="protein sequence ID" value="KAK8105561.1"/>
    <property type="molecule type" value="Genomic_DNA"/>
</dbReference>
<evidence type="ECO:0000256" key="1">
    <source>
        <dbReference type="ARBA" id="ARBA00004141"/>
    </source>
</evidence>
<keyword evidence="9" id="KW-1185">Reference proteome</keyword>